<keyword evidence="1" id="KW-0449">Lipoprotein</keyword>
<dbReference type="OrthoDB" id="2515880at2"/>
<dbReference type="Gene3D" id="3.40.190.10">
    <property type="entry name" value="Periplasmic binding protein-like II"/>
    <property type="match status" value="1"/>
</dbReference>
<dbReference type="RefSeq" id="WP_085268752.1">
    <property type="nucleotide sequence ID" value="NZ_AP022614.1"/>
</dbReference>
<accession>A0A7I7YQ59</accession>
<protein>
    <submittedName>
        <fullName evidence="1">Sugar ABC transporter substrate-binding lipoprotein</fullName>
    </submittedName>
</protein>
<gene>
    <name evidence="1" type="ORF">MPRM_10800</name>
</gene>
<name>A0A7I7YQ59_9MYCO</name>
<dbReference type="PANTHER" id="PTHR43649:SF30">
    <property type="entry name" value="ABC TRANSPORTER SUBSTRATE-BINDING PROTEIN"/>
    <property type="match status" value="1"/>
</dbReference>
<dbReference type="InterPro" id="IPR006059">
    <property type="entry name" value="SBP"/>
</dbReference>
<dbReference type="InterPro" id="IPR006311">
    <property type="entry name" value="TAT_signal"/>
</dbReference>
<sequence length="446" mass="48697">MSDHEHHSTVGFTRRRLLRGAGVLAAASMTPWAAGCASDDDALTFFFAANPDEAEARMRVVDEFRRRHPDIKIRPVLSGPGVMQQLSTFCAGGKCPDVLMAWDLTYAELANRGVLLDLNTMLSRDLDFAKQLKADSIASLYDTFAFNDGQYALPEQWSGNYLFYNKQLFAAAGVPPPPAAWDRPWGFSEFLDTATALTKRDGSGRATQWGFVNTWFSYYSAGLFGMNNGVPWSTPRRNPAHFNFDDGAFIEAVQFYADLANKHKVAPDASDVQSMSTPDLFAAGNAAIAMGGHWRYQTFIRAEDLEFDVAPLPVGPRRQGRAACSNIGSTGLAIAASSPRREQAWEFVKFATGPVGQALVAESSLFVPVLRSALDSPGFARAHRRVGNLGVLTQGPAYSQGLPITPAWEKVVALMDRNFGPVLRGSRPATALADLTRPIEEVLRNP</sequence>
<reference evidence="1 2" key="1">
    <citation type="journal article" date="2019" name="Emerg. Microbes Infect.">
        <title>Comprehensive subspecies identification of 175 nontuberculous mycobacteria species based on 7547 genomic profiles.</title>
        <authorList>
            <person name="Matsumoto Y."/>
            <person name="Kinjo T."/>
            <person name="Motooka D."/>
            <person name="Nabeya D."/>
            <person name="Jung N."/>
            <person name="Uechi K."/>
            <person name="Horii T."/>
            <person name="Iida T."/>
            <person name="Fujita J."/>
            <person name="Nakamura S."/>
        </authorList>
    </citation>
    <scope>NUCLEOTIDE SEQUENCE [LARGE SCALE GENOMIC DNA]</scope>
    <source>
        <strain evidence="1 2">JCM 14742</strain>
    </source>
</reference>
<dbReference type="Pfam" id="PF01547">
    <property type="entry name" value="SBP_bac_1"/>
    <property type="match status" value="1"/>
</dbReference>
<proteinExistence type="predicted"/>
<dbReference type="PANTHER" id="PTHR43649">
    <property type="entry name" value="ARABINOSE-BINDING PROTEIN-RELATED"/>
    <property type="match status" value="1"/>
</dbReference>
<organism evidence="1 2">
    <name type="scientific">Mycobacterium parmense</name>
    <dbReference type="NCBI Taxonomy" id="185642"/>
    <lineage>
        <taxon>Bacteria</taxon>
        <taxon>Bacillati</taxon>
        <taxon>Actinomycetota</taxon>
        <taxon>Actinomycetes</taxon>
        <taxon>Mycobacteriales</taxon>
        <taxon>Mycobacteriaceae</taxon>
        <taxon>Mycobacterium</taxon>
        <taxon>Mycobacterium simiae complex</taxon>
    </lineage>
</organism>
<dbReference type="EMBL" id="AP022614">
    <property type="protein sequence ID" value="BBZ43799.1"/>
    <property type="molecule type" value="Genomic_DNA"/>
</dbReference>
<dbReference type="CDD" id="cd13585">
    <property type="entry name" value="PBP2_TMBP_like"/>
    <property type="match status" value="1"/>
</dbReference>
<keyword evidence="2" id="KW-1185">Reference proteome</keyword>
<evidence type="ECO:0000313" key="2">
    <source>
        <dbReference type="Proteomes" id="UP000467105"/>
    </source>
</evidence>
<dbReference type="Proteomes" id="UP000467105">
    <property type="component" value="Chromosome"/>
</dbReference>
<dbReference type="InterPro" id="IPR050490">
    <property type="entry name" value="Bact_solute-bd_prot1"/>
</dbReference>
<dbReference type="AlphaFoldDB" id="A0A7I7YQ59"/>
<dbReference type="PROSITE" id="PS51318">
    <property type="entry name" value="TAT"/>
    <property type="match status" value="1"/>
</dbReference>
<dbReference type="SUPFAM" id="SSF53850">
    <property type="entry name" value="Periplasmic binding protein-like II"/>
    <property type="match status" value="1"/>
</dbReference>
<evidence type="ECO:0000313" key="1">
    <source>
        <dbReference type="EMBL" id="BBZ43799.1"/>
    </source>
</evidence>